<evidence type="ECO:0000313" key="2">
    <source>
        <dbReference type="EMBL" id="KAJ4253960.1"/>
    </source>
</evidence>
<evidence type="ECO:0000259" key="1">
    <source>
        <dbReference type="Pfam" id="PF01425"/>
    </source>
</evidence>
<proteinExistence type="predicted"/>
<comment type="caution">
    <text evidence="2">The sequence shown here is derived from an EMBL/GenBank/DDBJ whole genome shotgun (WGS) entry which is preliminary data.</text>
</comment>
<dbReference type="EMBL" id="JAOQAZ010000023">
    <property type="protein sequence ID" value="KAJ4253960.1"/>
    <property type="molecule type" value="Genomic_DNA"/>
</dbReference>
<evidence type="ECO:0000313" key="3">
    <source>
        <dbReference type="Proteomes" id="UP001152049"/>
    </source>
</evidence>
<dbReference type="OrthoDB" id="566138at2759"/>
<accession>A0A9W8RUZ0</accession>
<organism evidence="2 3">
    <name type="scientific">Fusarium torreyae</name>
    <dbReference type="NCBI Taxonomy" id="1237075"/>
    <lineage>
        <taxon>Eukaryota</taxon>
        <taxon>Fungi</taxon>
        <taxon>Dikarya</taxon>
        <taxon>Ascomycota</taxon>
        <taxon>Pezizomycotina</taxon>
        <taxon>Sordariomycetes</taxon>
        <taxon>Hypocreomycetidae</taxon>
        <taxon>Hypocreales</taxon>
        <taxon>Nectriaceae</taxon>
        <taxon>Fusarium</taxon>
    </lineage>
</organism>
<dbReference type="PANTHER" id="PTHR42678:SF34">
    <property type="entry name" value="OS04G0183300 PROTEIN"/>
    <property type="match status" value="1"/>
</dbReference>
<dbReference type="AlphaFoldDB" id="A0A9W8RUZ0"/>
<feature type="domain" description="Amidase" evidence="1">
    <location>
        <begin position="3"/>
        <end position="355"/>
    </location>
</feature>
<dbReference type="InterPro" id="IPR023631">
    <property type="entry name" value="Amidase_dom"/>
</dbReference>
<reference evidence="2" key="1">
    <citation type="submission" date="2022-09" db="EMBL/GenBank/DDBJ databases">
        <title>Fusarium specimens isolated from Avocado Roots.</title>
        <authorList>
            <person name="Stajich J."/>
            <person name="Roper C."/>
            <person name="Heimlech-Rivalta G."/>
        </authorList>
    </citation>
    <scope>NUCLEOTIDE SEQUENCE</scope>
    <source>
        <strain evidence="2">CF00136</strain>
    </source>
</reference>
<dbReference type="Proteomes" id="UP001152049">
    <property type="component" value="Unassembled WGS sequence"/>
</dbReference>
<protein>
    <recommendedName>
        <fullName evidence="1">Amidase domain-containing protein</fullName>
    </recommendedName>
</protein>
<dbReference type="InterPro" id="IPR036928">
    <property type="entry name" value="AS_sf"/>
</dbReference>
<name>A0A9W8RUZ0_9HYPO</name>
<sequence length="415" mass="44383">MNSTAGSFVLLEAGGHAVGDAFVIKRLRDAGVIVLAKANLMEWSGISGINASAWSARGGQVSSPYVKGGFKAGGDPGGSSSGCGAGVAAGFAPLALGTDTEGSIINPSSRGALYGLRPSTGMTSRSGVVPISSSQDTTGPMGKSTWDVAVALGVMSARDADDEYTWPAEPFRQGNYTKFINSRGFKGLRIGVVREPFFQNTTSREKATISAFNKAVRKMSSLGATVLDTPLPNADQWNYTFVGGPSRVNNGTIQIQYDLKRDMAHYLQTKRVDSSAHTLEDVINFSIKLRDLEFPGDKCCIPTLIAADQLGDRTHSGEYWVAKNAQDRLYEEGQAVLFQKYDLDVLVLPTEFSAARLGAVGRLPVGTVPLGYDDINLPFGLAFVGRRYDEGTVIRAMSAYEANFADRKVPHLLSE</sequence>
<dbReference type="Pfam" id="PF01425">
    <property type="entry name" value="Amidase"/>
    <property type="match status" value="1"/>
</dbReference>
<dbReference type="PANTHER" id="PTHR42678">
    <property type="entry name" value="AMIDASE"/>
    <property type="match status" value="1"/>
</dbReference>
<dbReference type="SUPFAM" id="SSF75304">
    <property type="entry name" value="Amidase signature (AS) enzymes"/>
    <property type="match status" value="1"/>
</dbReference>
<gene>
    <name evidence="2" type="ORF">NW762_010359</name>
</gene>
<dbReference type="Gene3D" id="3.90.1300.10">
    <property type="entry name" value="Amidase signature (AS) domain"/>
    <property type="match status" value="1"/>
</dbReference>
<keyword evidence="3" id="KW-1185">Reference proteome</keyword>